<evidence type="ECO:0000313" key="3">
    <source>
        <dbReference type="Proteomes" id="UP001596406"/>
    </source>
</evidence>
<dbReference type="Pfam" id="PF04015">
    <property type="entry name" value="DUF362"/>
    <property type="match status" value="1"/>
</dbReference>
<dbReference type="AlphaFoldDB" id="A0ABD5UDF2"/>
<dbReference type="Proteomes" id="UP001596406">
    <property type="component" value="Unassembled WGS sequence"/>
</dbReference>
<evidence type="ECO:0000313" key="2">
    <source>
        <dbReference type="EMBL" id="MFC6838519.1"/>
    </source>
</evidence>
<keyword evidence="3" id="KW-1185">Reference proteome</keyword>
<organism evidence="2 3">
    <name type="scientific">Halomarina ordinaria</name>
    <dbReference type="NCBI Taxonomy" id="3033939"/>
    <lineage>
        <taxon>Archaea</taxon>
        <taxon>Methanobacteriati</taxon>
        <taxon>Methanobacteriota</taxon>
        <taxon>Stenosarchaea group</taxon>
        <taxon>Halobacteria</taxon>
        <taxon>Halobacteriales</taxon>
        <taxon>Natronomonadaceae</taxon>
        <taxon>Halomarina</taxon>
    </lineage>
</organism>
<proteinExistence type="predicted"/>
<reference evidence="2 3" key="1">
    <citation type="journal article" date="2019" name="Int. J. Syst. Evol. Microbiol.">
        <title>The Global Catalogue of Microorganisms (GCM) 10K type strain sequencing project: providing services to taxonomists for standard genome sequencing and annotation.</title>
        <authorList>
            <consortium name="The Broad Institute Genomics Platform"/>
            <consortium name="The Broad Institute Genome Sequencing Center for Infectious Disease"/>
            <person name="Wu L."/>
            <person name="Ma J."/>
        </authorList>
    </citation>
    <scope>NUCLEOTIDE SEQUENCE [LARGE SCALE GENOMIC DNA]</scope>
    <source>
        <strain evidence="2 3">PSRA2</strain>
    </source>
</reference>
<evidence type="ECO:0000259" key="1">
    <source>
        <dbReference type="Pfam" id="PF04015"/>
    </source>
</evidence>
<dbReference type="InterPro" id="IPR007160">
    <property type="entry name" value="DUF362"/>
</dbReference>
<feature type="domain" description="DUF362" evidence="1">
    <location>
        <begin position="35"/>
        <end position="217"/>
    </location>
</feature>
<sequence>MSSSHAVGERLARESGSLAAGVESVLADAPLDGRVLLLPDCHYPYHPSTGLVTNPDVVAAAVEALDGEVVLCLPDSPWVEGERFATFLGYDDLADRLGVDVLDLSAAPTVERVVTVGDERSRVTVPEPLERESLLAVPTLRTDPDHGFVAGLGTTAFGALGADAADATTTDVVGAAAVCDPDYVLLDATYTYTGGPYRADLLLGSADAPTLDAAAARLVGEDPAEVPFLAPHGVEAPSVPGVDLDAVAAALPSRGETGGEPSPVMQTGYRIYSRVTGDLLPPHFMGGADE</sequence>
<name>A0ABD5UDF2_9EURY</name>
<accession>A0ABD5UDF2</accession>
<comment type="caution">
    <text evidence="2">The sequence shown here is derived from an EMBL/GenBank/DDBJ whole genome shotgun (WGS) entry which is preliminary data.</text>
</comment>
<dbReference type="RefSeq" id="WP_304450208.1">
    <property type="nucleotide sequence ID" value="NZ_JARRAH010000006.1"/>
</dbReference>
<dbReference type="EMBL" id="JBHSXM010000006">
    <property type="protein sequence ID" value="MFC6838519.1"/>
    <property type="molecule type" value="Genomic_DNA"/>
</dbReference>
<protein>
    <submittedName>
        <fullName evidence="2">DUF362 domain-containing protein</fullName>
    </submittedName>
</protein>
<gene>
    <name evidence="2" type="ORF">ACFQHK_18725</name>
</gene>